<comment type="catalytic activity">
    <reaction evidence="9">
        <text>DNA(n) + a 2'-deoxyribonucleoside 5'-triphosphate = DNA(n+1) + diphosphate</text>
        <dbReference type="Rhea" id="RHEA:22508"/>
        <dbReference type="Rhea" id="RHEA-COMP:17339"/>
        <dbReference type="Rhea" id="RHEA-COMP:17340"/>
        <dbReference type="ChEBI" id="CHEBI:33019"/>
        <dbReference type="ChEBI" id="CHEBI:61560"/>
        <dbReference type="ChEBI" id="CHEBI:173112"/>
        <dbReference type="EC" id="2.7.7.7"/>
    </reaction>
</comment>
<dbReference type="InterPro" id="IPR007185">
    <property type="entry name" value="DNA_pol_a/d/e_bsu"/>
</dbReference>
<evidence type="ECO:0000256" key="3">
    <source>
        <dbReference type="ARBA" id="ARBA00012417"/>
    </source>
</evidence>
<dbReference type="InterPro" id="IPR024826">
    <property type="entry name" value="DNA_pol_delta/II_ssu"/>
</dbReference>
<dbReference type="Pfam" id="PF18018">
    <property type="entry name" value="DNA_pol_D_N"/>
    <property type="match status" value="1"/>
</dbReference>
<protein>
    <recommendedName>
        <fullName evidence="3">DNA-directed DNA polymerase</fullName>
        <ecNumber evidence="3">2.7.7.7</ecNumber>
    </recommendedName>
</protein>
<dbReference type="GO" id="GO:0006281">
    <property type="term" value="P:DNA repair"/>
    <property type="evidence" value="ECO:0007669"/>
    <property type="project" value="UniProtKB-ARBA"/>
</dbReference>
<dbReference type="GO" id="GO:0003887">
    <property type="term" value="F:DNA-directed DNA polymerase activity"/>
    <property type="evidence" value="ECO:0007669"/>
    <property type="project" value="UniProtKB-KW"/>
</dbReference>
<dbReference type="GO" id="GO:0043625">
    <property type="term" value="C:delta DNA polymerase complex"/>
    <property type="evidence" value="ECO:0007669"/>
    <property type="project" value="TreeGrafter"/>
</dbReference>
<keyword evidence="6" id="KW-0235">DNA replication</keyword>
<evidence type="ECO:0000256" key="5">
    <source>
        <dbReference type="ARBA" id="ARBA00022695"/>
    </source>
</evidence>
<evidence type="ECO:0000259" key="11">
    <source>
        <dbReference type="Pfam" id="PF04042"/>
    </source>
</evidence>
<dbReference type="PANTHER" id="PTHR10416">
    <property type="entry name" value="DNA POLYMERASE DELTA SUBUNIT 2"/>
    <property type="match status" value="1"/>
</dbReference>
<comment type="caution">
    <text evidence="13">The sequence shown here is derived from an EMBL/GenBank/DDBJ whole genome shotgun (WGS) entry which is preliminary data.</text>
</comment>
<dbReference type="Gene3D" id="3.60.21.50">
    <property type="match status" value="1"/>
</dbReference>
<dbReference type="GO" id="GO:0003677">
    <property type="term" value="F:DNA binding"/>
    <property type="evidence" value="ECO:0007669"/>
    <property type="project" value="InterPro"/>
</dbReference>
<evidence type="ECO:0000313" key="13">
    <source>
        <dbReference type="EMBL" id="KAK4044761.1"/>
    </source>
</evidence>
<feature type="domain" description="DNA polymerase delta subunit OB-fold" evidence="12">
    <location>
        <begin position="48"/>
        <end position="184"/>
    </location>
</feature>
<evidence type="ECO:0000256" key="1">
    <source>
        <dbReference type="ARBA" id="ARBA00004123"/>
    </source>
</evidence>
<evidence type="ECO:0000256" key="4">
    <source>
        <dbReference type="ARBA" id="ARBA00022679"/>
    </source>
</evidence>
<name>A0AAN6PTU8_9PEZI</name>
<comment type="similarity">
    <text evidence="2">Belongs to the DNA polymerase delta/II small subunit family.</text>
</comment>
<dbReference type="PANTHER" id="PTHR10416:SF0">
    <property type="entry name" value="DNA POLYMERASE DELTA SUBUNIT 2"/>
    <property type="match status" value="1"/>
</dbReference>
<dbReference type="AlphaFoldDB" id="A0AAN6PTU8"/>
<evidence type="ECO:0000256" key="7">
    <source>
        <dbReference type="ARBA" id="ARBA00022932"/>
    </source>
</evidence>
<dbReference type="Gene3D" id="2.40.50.430">
    <property type="match status" value="1"/>
</dbReference>
<dbReference type="InterPro" id="IPR040663">
    <property type="entry name" value="DNA_pol_D_N"/>
</dbReference>
<feature type="region of interest" description="Disordered" evidence="10">
    <location>
        <begin position="1"/>
        <end position="38"/>
    </location>
</feature>
<evidence type="ECO:0000256" key="10">
    <source>
        <dbReference type="SAM" id="MobiDB-lite"/>
    </source>
</evidence>
<keyword evidence="4" id="KW-0808">Transferase</keyword>
<keyword evidence="5" id="KW-0548">Nucleotidyltransferase</keyword>
<keyword evidence="7" id="KW-0239">DNA-directed DNA polymerase</keyword>
<dbReference type="GO" id="GO:0006273">
    <property type="term" value="P:lagging strand elongation"/>
    <property type="evidence" value="ECO:0007669"/>
    <property type="project" value="UniProtKB-ARBA"/>
</dbReference>
<accession>A0AAN6PTU8</accession>
<feature type="region of interest" description="Disordered" evidence="10">
    <location>
        <begin position="194"/>
        <end position="226"/>
    </location>
</feature>
<dbReference type="Pfam" id="PF04042">
    <property type="entry name" value="DNA_pol_E_B"/>
    <property type="match status" value="1"/>
</dbReference>
<evidence type="ECO:0000259" key="12">
    <source>
        <dbReference type="Pfam" id="PF18018"/>
    </source>
</evidence>
<keyword evidence="14" id="KW-1185">Reference proteome</keyword>
<organism evidence="13 14">
    <name type="scientific">Parachaetomium inaequale</name>
    <dbReference type="NCBI Taxonomy" id="2588326"/>
    <lineage>
        <taxon>Eukaryota</taxon>
        <taxon>Fungi</taxon>
        <taxon>Dikarya</taxon>
        <taxon>Ascomycota</taxon>
        <taxon>Pezizomycotina</taxon>
        <taxon>Sordariomycetes</taxon>
        <taxon>Sordariomycetidae</taxon>
        <taxon>Sordariales</taxon>
        <taxon>Chaetomiaceae</taxon>
        <taxon>Parachaetomium</taxon>
    </lineage>
</organism>
<dbReference type="EMBL" id="MU854316">
    <property type="protein sequence ID" value="KAK4044761.1"/>
    <property type="molecule type" value="Genomic_DNA"/>
</dbReference>
<evidence type="ECO:0000256" key="6">
    <source>
        <dbReference type="ARBA" id="ARBA00022705"/>
    </source>
</evidence>
<evidence type="ECO:0000256" key="2">
    <source>
        <dbReference type="ARBA" id="ARBA00006035"/>
    </source>
</evidence>
<sequence length="502" mass="55223">MVTLDDIADKSLLQKPSDAAAGPLERPESNYQPLDSFALPKDRPYQQQFADIYFLRLTKIKPAVEEVASAAWEDTVLGGETATKVDRVLDVRQGQLCWVAGTVYMDMPLKPSVLEDVSKDRWISAPTTTDHYYTEPGGESIMLEDDSGRVRLVGNVLKDYFLVTGCIIAVMGTENVNGEFEVIDLKFADLPPQPDRWSLSKPSKGTAKKPQAKDEDAEMTDLPSRTQPSKKIAIVSGLEFSGTDTSYAMELNLLLEFLLGEALDPAAQSELSHISRLIIAGNSIAKPSEHDPATTKALKKYGYDSSSYNPLPSQLLDTFLASLLPTLPITLLPGTQDPANVSYPQQPIHPAMFPNARTYTSVPASASSEPGWLDSVTNPWEGEVEGWRVLGTGGQNLDDICKYVDSDDRLGMMEAMCRWRCSAPTAPDTLWSYPFQDDEPFVMKECPHLYFVGCQPEFGTKIIEGPQGQMVRLVLVPSFAATKEIVLIDTETLDVSKVKITA</sequence>
<keyword evidence="8" id="KW-0539">Nucleus</keyword>
<evidence type="ECO:0000256" key="8">
    <source>
        <dbReference type="ARBA" id="ARBA00023242"/>
    </source>
</evidence>
<dbReference type="FunFam" id="2.40.50.430:FF:000002">
    <property type="entry name" value="DNA polymerase delta subunit"/>
    <property type="match status" value="1"/>
</dbReference>
<comment type="subcellular location">
    <subcellularLocation>
        <location evidence="1">Nucleus</location>
    </subcellularLocation>
</comment>
<evidence type="ECO:0000256" key="9">
    <source>
        <dbReference type="ARBA" id="ARBA00049244"/>
    </source>
</evidence>
<reference evidence="14" key="1">
    <citation type="journal article" date="2023" name="Mol. Phylogenet. Evol.">
        <title>Genome-scale phylogeny and comparative genomics of the fungal order Sordariales.</title>
        <authorList>
            <person name="Hensen N."/>
            <person name="Bonometti L."/>
            <person name="Westerberg I."/>
            <person name="Brannstrom I.O."/>
            <person name="Guillou S."/>
            <person name="Cros-Aarteil S."/>
            <person name="Calhoun S."/>
            <person name="Haridas S."/>
            <person name="Kuo A."/>
            <person name="Mondo S."/>
            <person name="Pangilinan J."/>
            <person name="Riley R."/>
            <person name="LaButti K."/>
            <person name="Andreopoulos B."/>
            <person name="Lipzen A."/>
            <person name="Chen C."/>
            <person name="Yan M."/>
            <person name="Daum C."/>
            <person name="Ng V."/>
            <person name="Clum A."/>
            <person name="Steindorff A."/>
            <person name="Ohm R.A."/>
            <person name="Martin F."/>
            <person name="Silar P."/>
            <person name="Natvig D.O."/>
            <person name="Lalanne C."/>
            <person name="Gautier V."/>
            <person name="Ament-Velasquez S.L."/>
            <person name="Kruys A."/>
            <person name="Hutchinson M.I."/>
            <person name="Powell A.J."/>
            <person name="Barry K."/>
            <person name="Miller A.N."/>
            <person name="Grigoriev I.V."/>
            <person name="Debuchy R."/>
            <person name="Gladieux P."/>
            <person name="Hiltunen Thoren M."/>
            <person name="Johannesson H."/>
        </authorList>
    </citation>
    <scope>NUCLEOTIDE SEQUENCE [LARGE SCALE GENOMIC DNA]</scope>
    <source>
        <strain evidence="14">CBS 284.82</strain>
    </source>
</reference>
<gene>
    <name evidence="13" type="ORF">C8A01DRAFT_11836</name>
</gene>
<dbReference type="EC" id="2.7.7.7" evidence="3"/>
<evidence type="ECO:0000313" key="14">
    <source>
        <dbReference type="Proteomes" id="UP001303115"/>
    </source>
</evidence>
<dbReference type="FunFam" id="3.60.21.50:FF:000006">
    <property type="entry name" value="DNA polymerase delta subunit 2, putative"/>
    <property type="match status" value="1"/>
</dbReference>
<feature type="domain" description="DNA polymerase alpha/delta/epsilon subunit B" evidence="11">
    <location>
        <begin position="232"/>
        <end position="460"/>
    </location>
</feature>
<dbReference type="Proteomes" id="UP001303115">
    <property type="component" value="Unassembled WGS sequence"/>
</dbReference>
<proteinExistence type="inferred from homology"/>